<keyword evidence="4" id="KW-0833">Ubl conjugation pathway</keyword>
<dbReference type="AlphaFoldDB" id="A0ABD2J7N3"/>
<evidence type="ECO:0000256" key="5">
    <source>
        <dbReference type="ARBA" id="ARBA00022803"/>
    </source>
</evidence>
<keyword evidence="5" id="KW-0802">TPR repeat</keyword>
<dbReference type="InterPro" id="IPR011990">
    <property type="entry name" value="TPR-like_helical_dom_sf"/>
</dbReference>
<dbReference type="Proteomes" id="UP001620626">
    <property type="component" value="Unassembled WGS sequence"/>
</dbReference>
<dbReference type="PANTHER" id="PTHR12558">
    <property type="entry name" value="CELL DIVISION CYCLE 16,23,27"/>
    <property type="match status" value="1"/>
</dbReference>
<comment type="caution">
    <text evidence="8">The sequence shown here is derived from an EMBL/GenBank/DDBJ whole genome shotgun (WGS) entry which is preliminary data.</text>
</comment>
<dbReference type="SUPFAM" id="SSF48452">
    <property type="entry name" value="TPR-like"/>
    <property type="match status" value="1"/>
</dbReference>
<evidence type="ECO:0000256" key="1">
    <source>
        <dbReference type="ARBA" id="ARBA00022618"/>
    </source>
</evidence>
<keyword evidence="3" id="KW-0498">Mitosis</keyword>
<dbReference type="GO" id="GO:0051301">
    <property type="term" value="P:cell division"/>
    <property type="evidence" value="ECO:0007669"/>
    <property type="project" value="UniProtKB-KW"/>
</dbReference>
<evidence type="ECO:0000256" key="7">
    <source>
        <dbReference type="SAM" id="MobiDB-lite"/>
    </source>
</evidence>
<keyword evidence="6" id="KW-0131">Cell cycle</keyword>
<keyword evidence="9" id="KW-1185">Reference proteome</keyword>
<evidence type="ECO:0008006" key="10">
    <source>
        <dbReference type="Google" id="ProtNLM"/>
    </source>
</evidence>
<keyword evidence="1" id="KW-0132">Cell division</keyword>
<keyword evidence="2" id="KW-0677">Repeat</keyword>
<feature type="compositionally biased region" description="Low complexity" evidence="7">
    <location>
        <begin position="1"/>
        <end position="13"/>
    </location>
</feature>
<accession>A0ABD2J7N3</accession>
<evidence type="ECO:0000256" key="2">
    <source>
        <dbReference type="ARBA" id="ARBA00022737"/>
    </source>
</evidence>
<evidence type="ECO:0000256" key="3">
    <source>
        <dbReference type="ARBA" id="ARBA00022776"/>
    </source>
</evidence>
<evidence type="ECO:0000313" key="8">
    <source>
        <dbReference type="EMBL" id="KAL3086598.1"/>
    </source>
</evidence>
<dbReference type="PANTHER" id="PTHR12558:SF9">
    <property type="entry name" value="CELL DIVISION CYCLE PROTEIN 16 HOMOLOG"/>
    <property type="match status" value="1"/>
</dbReference>
<reference evidence="8 9" key="1">
    <citation type="submission" date="2024-10" db="EMBL/GenBank/DDBJ databases">
        <authorList>
            <person name="Kim D."/>
        </authorList>
    </citation>
    <scope>NUCLEOTIDE SEQUENCE [LARGE SCALE GENOMIC DNA]</scope>
    <source>
        <strain evidence="8">BH-2024</strain>
    </source>
</reference>
<dbReference type="Gene3D" id="1.25.40.10">
    <property type="entry name" value="Tetratricopeptide repeat domain"/>
    <property type="match status" value="1"/>
</dbReference>
<feature type="region of interest" description="Disordered" evidence="7">
    <location>
        <begin position="1"/>
        <end position="39"/>
    </location>
</feature>
<sequence length="500" mass="55817">MASSSCSSPSSSSKFGPQMKCSTPKPVPMDDDGTEEGDHGEQLLLDRHELRILCDEHLQSGDCQTAAFWAEKLLALSIGRTLNERLPDIAHYLSVLTAAQFWQTIITLIERHDLFPKHLVFAFFHINALFHRELYSEIIALPVGYLCHWDDVPFIQPDSATYICAENDAVREPGIRQQLDTLLREKKYESRMLLLLAKTYLMVQNRPAAACCLKHCLTANPFCSEAIHLAVDSRLITARELRAIIGSQYNQQKSGQNSSGARVIAHLLEIYDLNNESSSAPLPSSSASCVASSPIGQLLANDLSVQSANAYRLYARGFVHEAYKITEAIMHEFGYYNKCFLVHVACLVHLNLVSELYLLGHRMVKLQPERETTWYTVGCYYYATGQYTTAKKFLNKCTMVNSGFGEGWPPEFSKATSSRCCTLRWSTVLPTISSWPPTLTDAAQVAGANALAKQLLMHALRLLVGANNASIRVPLLLTNNKMPSTIVRTVINNRIKRLNN</sequence>
<dbReference type="EMBL" id="JBICBT010001037">
    <property type="protein sequence ID" value="KAL3086598.1"/>
    <property type="molecule type" value="Genomic_DNA"/>
</dbReference>
<evidence type="ECO:0000256" key="6">
    <source>
        <dbReference type="ARBA" id="ARBA00023306"/>
    </source>
</evidence>
<organism evidence="8 9">
    <name type="scientific">Heterodera trifolii</name>
    <dbReference type="NCBI Taxonomy" id="157864"/>
    <lineage>
        <taxon>Eukaryota</taxon>
        <taxon>Metazoa</taxon>
        <taxon>Ecdysozoa</taxon>
        <taxon>Nematoda</taxon>
        <taxon>Chromadorea</taxon>
        <taxon>Rhabditida</taxon>
        <taxon>Tylenchina</taxon>
        <taxon>Tylenchomorpha</taxon>
        <taxon>Tylenchoidea</taxon>
        <taxon>Heteroderidae</taxon>
        <taxon>Heteroderinae</taxon>
        <taxon>Heterodera</taxon>
    </lineage>
</organism>
<protein>
    <recommendedName>
        <fullName evidence="10">CCR4-NOT transcription complex subunit 10</fullName>
    </recommendedName>
</protein>
<evidence type="ECO:0000313" key="9">
    <source>
        <dbReference type="Proteomes" id="UP001620626"/>
    </source>
</evidence>
<proteinExistence type="predicted"/>
<name>A0ABD2J7N3_9BILA</name>
<evidence type="ECO:0000256" key="4">
    <source>
        <dbReference type="ARBA" id="ARBA00022786"/>
    </source>
</evidence>
<gene>
    <name evidence="8" type="ORF">niasHT_037724</name>
</gene>